<feature type="transmembrane region" description="Helical" evidence="1">
    <location>
        <begin position="66"/>
        <end position="86"/>
    </location>
</feature>
<keyword evidence="3" id="KW-1185">Reference proteome</keyword>
<organism evidence="2 3">
    <name type="scientific">Phytophthora pseudosyringae</name>
    <dbReference type="NCBI Taxonomy" id="221518"/>
    <lineage>
        <taxon>Eukaryota</taxon>
        <taxon>Sar</taxon>
        <taxon>Stramenopiles</taxon>
        <taxon>Oomycota</taxon>
        <taxon>Peronosporomycetes</taxon>
        <taxon>Peronosporales</taxon>
        <taxon>Peronosporaceae</taxon>
        <taxon>Phytophthora</taxon>
    </lineage>
</organism>
<dbReference type="Proteomes" id="UP000694044">
    <property type="component" value="Unassembled WGS sequence"/>
</dbReference>
<comment type="caution">
    <text evidence="2">The sequence shown here is derived from an EMBL/GenBank/DDBJ whole genome shotgun (WGS) entry which is preliminary data.</text>
</comment>
<gene>
    <name evidence="2" type="primary">CEP41_1</name>
    <name evidence="2" type="ORF">PHYPSEUDO_003508</name>
</gene>
<dbReference type="OrthoDB" id="122239at2759"/>
<sequence>MEMARGGALEERFSPAVIRFYWVCFTSLHMAGFIYYAFSAWCYWNLPGTRLDVWLSLYDLGIGTEYDRIITLFMGVISVVHGIYLVWMIAWSFKKKQLVFAVYNVFQMPKCILRFAVVRRGSRSVYPNGISSVVYRALFTRDGLLGVDGPYFDIILFCREIVETALQTHQAYRMSLLLPRVMVNRGYVALLVVNCWTIALVHSIFQRNSTKRRVWSLVSDCVLDMVTSMGISMVLLATYISDFNFETSGFPPHKWYEDVWVVNAMSEFQMILVTSWKDMCMRMIFALSLLGDMDNMKMAMRARRRKGSNVTADSKQQGNRATMIAPYCASTKSRKGPSLSLVKKKRPKDALTKLSQYLFFGWGLAILTLHLYAETTPHLPQCWMQVRPWVTTQSSCSLLVLDCHQNQLSGTKKEVSEQWSSFDPTSVTRVVIRHCPVLELPERLTTFSSLNAVKVYNTTIVLWESSAALTQANHPNLMTLLIVRVVFPNGELPVGLQSIDFPQSAKDIEFCTTNLRDLPDDLDLKWPQQASIYIEASQLREVPECLVRLAPLDLSLSMNPITTLPAQLFQQDTTAYLSFGGTLVSQLPETITNFSSMLCEVNLSYTNMSFLWPWIDSIVSQSSHQPILLATTPYCQDLERIIAGQQTNFTTFPPESREYADLSVFSDASASNWATLTRGVSCEDQAKTWYPIDFEDKYSSVSYPVE</sequence>
<name>A0A8T1VUE6_9STRA</name>
<dbReference type="EMBL" id="JAGDFM010000171">
    <property type="protein sequence ID" value="KAG7383633.1"/>
    <property type="molecule type" value="Genomic_DNA"/>
</dbReference>
<evidence type="ECO:0000313" key="2">
    <source>
        <dbReference type="EMBL" id="KAG7383633.1"/>
    </source>
</evidence>
<proteinExistence type="predicted"/>
<evidence type="ECO:0000256" key="1">
    <source>
        <dbReference type="SAM" id="Phobius"/>
    </source>
</evidence>
<protein>
    <submittedName>
        <fullName evidence="2">Centrosomal protein of 41 kDa</fullName>
    </submittedName>
</protein>
<feature type="transmembrane region" description="Helical" evidence="1">
    <location>
        <begin position="186"/>
        <end position="205"/>
    </location>
</feature>
<keyword evidence="1" id="KW-0472">Membrane</keyword>
<keyword evidence="1" id="KW-1133">Transmembrane helix</keyword>
<accession>A0A8T1VUE6</accession>
<reference evidence="2" key="1">
    <citation type="submission" date="2021-02" db="EMBL/GenBank/DDBJ databases">
        <authorList>
            <person name="Palmer J.M."/>
        </authorList>
    </citation>
    <scope>NUCLEOTIDE SEQUENCE</scope>
    <source>
        <strain evidence="2">SCRP734</strain>
    </source>
</reference>
<dbReference type="AlphaFoldDB" id="A0A8T1VUE6"/>
<evidence type="ECO:0000313" key="3">
    <source>
        <dbReference type="Proteomes" id="UP000694044"/>
    </source>
</evidence>
<feature type="transmembrane region" description="Helical" evidence="1">
    <location>
        <begin position="20"/>
        <end position="46"/>
    </location>
</feature>
<keyword evidence="1" id="KW-0812">Transmembrane</keyword>